<sequence length="78" mass="9196">MMQEFFGLNKTEFCLTDRRYFHILKLNICYSFGIPFVLRLSGFLQGGYDMLLSFNIAAKFCYLQFKLLNTFRLLFVAG</sequence>
<keyword evidence="1" id="KW-0472">Membrane</keyword>
<keyword evidence="3" id="KW-1185">Reference proteome</keyword>
<protein>
    <submittedName>
        <fullName evidence="2">Uncharacterized protein</fullName>
    </submittedName>
</protein>
<name>A0A3P7S4S9_RODNA</name>
<dbReference type="Proteomes" id="UP000278807">
    <property type="component" value="Unassembled WGS sequence"/>
</dbReference>
<keyword evidence="1" id="KW-0812">Transmembrane</keyword>
<keyword evidence="1" id="KW-1133">Transmembrane helix</keyword>
<proteinExistence type="predicted"/>
<dbReference type="EMBL" id="UZAE01007484">
    <property type="protein sequence ID" value="VDO02436.1"/>
    <property type="molecule type" value="Genomic_DNA"/>
</dbReference>
<evidence type="ECO:0000313" key="3">
    <source>
        <dbReference type="Proteomes" id="UP000278807"/>
    </source>
</evidence>
<gene>
    <name evidence="2" type="ORF">HNAJ_LOCUS6576</name>
</gene>
<organism evidence="2 3">
    <name type="scientific">Rodentolepis nana</name>
    <name type="common">Dwarf tapeworm</name>
    <name type="synonym">Hymenolepis nana</name>
    <dbReference type="NCBI Taxonomy" id="102285"/>
    <lineage>
        <taxon>Eukaryota</taxon>
        <taxon>Metazoa</taxon>
        <taxon>Spiralia</taxon>
        <taxon>Lophotrochozoa</taxon>
        <taxon>Platyhelminthes</taxon>
        <taxon>Cestoda</taxon>
        <taxon>Eucestoda</taxon>
        <taxon>Cyclophyllidea</taxon>
        <taxon>Hymenolepididae</taxon>
        <taxon>Rodentolepis</taxon>
    </lineage>
</organism>
<reference evidence="2 3" key="1">
    <citation type="submission" date="2018-11" db="EMBL/GenBank/DDBJ databases">
        <authorList>
            <consortium name="Pathogen Informatics"/>
        </authorList>
    </citation>
    <scope>NUCLEOTIDE SEQUENCE [LARGE SCALE GENOMIC DNA]</scope>
</reference>
<accession>A0A3P7S4S9</accession>
<dbReference type="AlphaFoldDB" id="A0A3P7S4S9"/>
<evidence type="ECO:0000256" key="1">
    <source>
        <dbReference type="SAM" id="Phobius"/>
    </source>
</evidence>
<evidence type="ECO:0000313" key="2">
    <source>
        <dbReference type="EMBL" id="VDO02436.1"/>
    </source>
</evidence>
<feature type="transmembrane region" description="Helical" evidence="1">
    <location>
        <begin position="20"/>
        <end position="38"/>
    </location>
</feature>